<keyword evidence="3" id="KW-0677">Repeat</keyword>
<keyword evidence="8" id="KW-0267">Excision nuclease</keyword>
<gene>
    <name evidence="14" type="ORF">IAA20_02545</name>
</gene>
<evidence type="ECO:0000256" key="11">
    <source>
        <dbReference type="ARBA" id="ARBA00038000"/>
    </source>
</evidence>
<reference evidence="14" key="1">
    <citation type="journal article" date="2021" name="PeerJ">
        <title>Extensive microbial diversity within the chicken gut microbiome revealed by metagenomics and culture.</title>
        <authorList>
            <person name="Gilroy R."/>
            <person name="Ravi A."/>
            <person name="Getino M."/>
            <person name="Pursley I."/>
            <person name="Horton D.L."/>
            <person name="Alikhan N.F."/>
            <person name="Baker D."/>
            <person name="Gharbi K."/>
            <person name="Hall N."/>
            <person name="Watson M."/>
            <person name="Adriaenssens E.M."/>
            <person name="Foster-Nyarko E."/>
            <person name="Jarju S."/>
            <person name="Secka A."/>
            <person name="Antonio M."/>
            <person name="Oren A."/>
            <person name="Chaudhuri R.R."/>
            <person name="La Ragione R."/>
            <person name="Hildebrand F."/>
            <person name="Pallen M.J."/>
        </authorList>
    </citation>
    <scope>NUCLEOTIDE SEQUENCE</scope>
    <source>
        <strain evidence="14">CHK172-16539</strain>
    </source>
</reference>
<evidence type="ECO:0000313" key="15">
    <source>
        <dbReference type="Proteomes" id="UP000824063"/>
    </source>
</evidence>
<evidence type="ECO:0000256" key="7">
    <source>
        <dbReference type="ARBA" id="ARBA00022840"/>
    </source>
</evidence>
<dbReference type="GO" id="GO:0005737">
    <property type="term" value="C:cytoplasm"/>
    <property type="evidence" value="ECO:0007669"/>
    <property type="project" value="UniProtKB-SubCell"/>
</dbReference>
<dbReference type="PANTHER" id="PTHR43152">
    <property type="entry name" value="UVRABC SYSTEM PROTEIN A"/>
    <property type="match status" value="1"/>
</dbReference>
<keyword evidence="9" id="KW-0238">DNA-binding</keyword>
<evidence type="ECO:0000256" key="8">
    <source>
        <dbReference type="ARBA" id="ARBA00022881"/>
    </source>
</evidence>
<evidence type="ECO:0000256" key="3">
    <source>
        <dbReference type="ARBA" id="ARBA00022737"/>
    </source>
</evidence>
<reference evidence="14" key="2">
    <citation type="submission" date="2021-04" db="EMBL/GenBank/DDBJ databases">
        <authorList>
            <person name="Gilroy R."/>
        </authorList>
    </citation>
    <scope>NUCLEOTIDE SEQUENCE</scope>
    <source>
        <strain evidence="14">CHK172-16539</strain>
    </source>
</reference>
<evidence type="ECO:0000256" key="6">
    <source>
        <dbReference type="ARBA" id="ARBA00022769"/>
    </source>
</evidence>
<comment type="caution">
    <text evidence="14">The sequence shown here is derived from an EMBL/GenBank/DDBJ whole genome shotgun (WGS) entry which is preliminary data.</text>
</comment>
<evidence type="ECO:0000256" key="12">
    <source>
        <dbReference type="ARBA" id="ARBA00039316"/>
    </source>
</evidence>
<evidence type="ECO:0000256" key="10">
    <source>
        <dbReference type="ARBA" id="ARBA00023204"/>
    </source>
</evidence>
<dbReference type="GO" id="GO:0004518">
    <property type="term" value="F:nuclease activity"/>
    <property type="evidence" value="ECO:0007669"/>
    <property type="project" value="UniProtKB-KW"/>
</dbReference>
<sequence length="78" mass="8633">GLHMANVSELLKLLQKLVANGSSVIVIEHNTDVMRQADWIIDIGPEAGKNGGEIMFSGYVKDMKNVNSITAKYLFNKR</sequence>
<evidence type="ECO:0000256" key="1">
    <source>
        <dbReference type="ARBA" id="ARBA00004496"/>
    </source>
</evidence>
<keyword evidence="10" id="KW-0234">DNA repair</keyword>
<accession>A0A9D2F5C1</accession>
<evidence type="ECO:0000256" key="5">
    <source>
        <dbReference type="ARBA" id="ARBA00022763"/>
    </source>
</evidence>
<keyword evidence="2" id="KW-0963">Cytoplasm</keyword>
<dbReference type="AlphaFoldDB" id="A0A9D2F5C1"/>
<organism evidence="14 15">
    <name type="scientific">Candidatus Enterococcus avicola</name>
    <dbReference type="NCBI Taxonomy" id="2838561"/>
    <lineage>
        <taxon>Bacteria</taxon>
        <taxon>Bacillati</taxon>
        <taxon>Bacillota</taxon>
        <taxon>Bacilli</taxon>
        <taxon>Lactobacillales</taxon>
        <taxon>Enterococcaceae</taxon>
        <taxon>Enterococcus</taxon>
    </lineage>
</organism>
<evidence type="ECO:0000313" key="14">
    <source>
        <dbReference type="EMBL" id="HIZ52804.1"/>
    </source>
</evidence>
<dbReference type="InterPro" id="IPR027417">
    <property type="entry name" value="P-loop_NTPase"/>
</dbReference>
<dbReference type="GO" id="GO:0003677">
    <property type="term" value="F:DNA binding"/>
    <property type="evidence" value="ECO:0007669"/>
    <property type="project" value="UniProtKB-KW"/>
</dbReference>
<protein>
    <recommendedName>
        <fullName evidence="12">UvrABC system protein A</fullName>
    </recommendedName>
    <alternativeName>
        <fullName evidence="13">Excinuclease ABC subunit A</fullName>
    </alternativeName>
</protein>
<comment type="similarity">
    <text evidence="11">Belongs to the ABC transporter superfamily. UvrA family.</text>
</comment>
<evidence type="ECO:0000256" key="2">
    <source>
        <dbReference type="ARBA" id="ARBA00022490"/>
    </source>
</evidence>
<proteinExistence type="inferred from homology"/>
<evidence type="ECO:0000256" key="9">
    <source>
        <dbReference type="ARBA" id="ARBA00023125"/>
    </source>
</evidence>
<keyword evidence="7" id="KW-0067">ATP-binding</keyword>
<evidence type="ECO:0000256" key="13">
    <source>
        <dbReference type="ARBA" id="ARBA00042156"/>
    </source>
</evidence>
<comment type="subcellular location">
    <subcellularLocation>
        <location evidence="1">Cytoplasm</location>
    </subcellularLocation>
</comment>
<dbReference type="GO" id="GO:0005524">
    <property type="term" value="F:ATP binding"/>
    <property type="evidence" value="ECO:0007669"/>
    <property type="project" value="UniProtKB-KW"/>
</dbReference>
<keyword evidence="6" id="KW-0228">DNA excision</keyword>
<dbReference type="SUPFAM" id="SSF52540">
    <property type="entry name" value="P-loop containing nucleoside triphosphate hydrolases"/>
    <property type="match status" value="1"/>
</dbReference>
<dbReference type="GO" id="GO:0006281">
    <property type="term" value="P:DNA repair"/>
    <property type="evidence" value="ECO:0007669"/>
    <property type="project" value="UniProtKB-KW"/>
</dbReference>
<keyword evidence="4" id="KW-0547">Nucleotide-binding</keyword>
<feature type="non-terminal residue" evidence="14">
    <location>
        <position position="1"/>
    </location>
</feature>
<name>A0A9D2F5C1_9ENTE</name>
<dbReference type="Gene3D" id="3.40.50.300">
    <property type="entry name" value="P-loop containing nucleotide triphosphate hydrolases"/>
    <property type="match status" value="1"/>
</dbReference>
<dbReference type="EMBL" id="DXBN01000059">
    <property type="protein sequence ID" value="HIZ52804.1"/>
    <property type="molecule type" value="Genomic_DNA"/>
</dbReference>
<evidence type="ECO:0000256" key="4">
    <source>
        <dbReference type="ARBA" id="ARBA00022741"/>
    </source>
</evidence>
<dbReference type="PANTHER" id="PTHR43152:SF3">
    <property type="entry name" value="UVRABC SYSTEM PROTEIN A"/>
    <property type="match status" value="1"/>
</dbReference>
<keyword evidence="5" id="KW-0227">DNA damage</keyword>
<dbReference type="Proteomes" id="UP000824063">
    <property type="component" value="Unassembled WGS sequence"/>
</dbReference>